<dbReference type="InterPro" id="IPR027356">
    <property type="entry name" value="NPH3_dom"/>
</dbReference>
<dbReference type="SUPFAM" id="SSF54695">
    <property type="entry name" value="POZ domain"/>
    <property type="match status" value="1"/>
</dbReference>
<evidence type="ECO:0008006" key="8">
    <source>
        <dbReference type="Google" id="ProtNLM"/>
    </source>
</evidence>
<feature type="domain" description="NPH3" evidence="5">
    <location>
        <begin position="181"/>
        <end position="462"/>
    </location>
</feature>
<dbReference type="Proteomes" id="UP000243459">
    <property type="component" value="Chromosome 6"/>
</dbReference>
<dbReference type="Pfam" id="PF00651">
    <property type="entry name" value="BTB"/>
    <property type="match status" value="1"/>
</dbReference>
<evidence type="ECO:0000256" key="2">
    <source>
        <dbReference type="ARBA" id="ARBA00022786"/>
    </source>
</evidence>
<organism evidence="6 7">
    <name type="scientific">Asparagus officinalis</name>
    <name type="common">Garden asparagus</name>
    <dbReference type="NCBI Taxonomy" id="4686"/>
    <lineage>
        <taxon>Eukaryota</taxon>
        <taxon>Viridiplantae</taxon>
        <taxon>Streptophyta</taxon>
        <taxon>Embryophyta</taxon>
        <taxon>Tracheophyta</taxon>
        <taxon>Spermatophyta</taxon>
        <taxon>Magnoliopsida</taxon>
        <taxon>Liliopsida</taxon>
        <taxon>Asparagales</taxon>
        <taxon>Asparagaceae</taxon>
        <taxon>Asparagoideae</taxon>
        <taxon>Asparagus</taxon>
    </lineage>
</organism>
<dbReference type="PROSITE" id="PS50097">
    <property type="entry name" value="BTB"/>
    <property type="match status" value="1"/>
</dbReference>
<dbReference type="InterPro" id="IPR000210">
    <property type="entry name" value="BTB/POZ_dom"/>
</dbReference>
<dbReference type="InterPro" id="IPR043454">
    <property type="entry name" value="NPH3/RPT2-like"/>
</dbReference>
<dbReference type="AlphaFoldDB" id="A0A5P1ELA0"/>
<evidence type="ECO:0000313" key="6">
    <source>
        <dbReference type="EMBL" id="ONK65977.1"/>
    </source>
</evidence>
<keyword evidence="7" id="KW-1185">Reference proteome</keyword>
<feature type="domain" description="BTB" evidence="4">
    <location>
        <begin position="28"/>
        <end position="98"/>
    </location>
</feature>
<accession>A0A5P1ELA0</accession>
<dbReference type="SMART" id="SM00225">
    <property type="entry name" value="BTB"/>
    <property type="match status" value="1"/>
</dbReference>
<dbReference type="UniPathway" id="UPA00143"/>
<dbReference type="OMA" id="LPSDICI"/>
<dbReference type="Gene3D" id="3.30.710.10">
    <property type="entry name" value="Potassium Channel Kv1.1, Chain A"/>
    <property type="match status" value="1"/>
</dbReference>
<dbReference type="Gramene" id="ONK65977">
    <property type="protein sequence ID" value="ONK65977"/>
    <property type="gene ID" value="A4U43_C06F2920"/>
</dbReference>
<proteinExistence type="inferred from homology"/>
<dbReference type="PROSITE" id="PS51649">
    <property type="entry name" value="NPH3"/>
    <property type="match status" value="1"/>
</dbReference>
<comment type="similarity">
    <text evidence="3">Belongs to the NPH3 family.</text>
</comment>
<gene>
    <name evidence="6" type="ORF">A4U43_C06F2920</name>
</gene>
<evidence type="ECO:0000259" key="5">
    <source>
        <dbReference type="PROSITE" id="PS51649"/>
    </source>
</evidence>
<dbReference type="Pfam" id="PF03000">
    <property type="entry name" value="NPH3"/>
    <property type="match status" value="1"/>
</dbReference>
<sequence length="576" mass="65400">MATMALGSKGEAFQLEGQTWVCKNELPSDIIINIGEVSFHLHKFPLLRRSGLLQNMINDHQSEDGKGCILQLHDLPGGPKAFEHVAKFCYDVKFELNTLNVVSVRCAAEHLVMTETYLEENLIKQTEHFITEVFEHNWKESLRILETCQSFLPHSEDLQIISRCIDSLAVKAYKPRSPKADWWYEDVSLLSLPLYKRLILAIKSKGMKPEIVSGSLKDYAIKHIPTLNTMQANAISAQSETEQRVIIHELVELLPTEKGVNPTRFLVCLLRAAMILHANPSCWENLEKRVGAQLDEATVEDILIPNLGYTVETLYDVDCFQRIVESFMSVNQPVNDTYSPGIVDEGQYLINSTPSLTPMTMVAKLVDSYLGEVASDVNLKFPKFQALAAVIPSYARPSDDGIYRAIDIYLKSHPWLSDSDREQLCQLMNCQKFSLEACTHAAQNERLPLRVIVQVLFFEQLRLRTTIAGWFFVSDNIDNSNGHSSNICGISKNNNRRMVQSEISEKNGECGDEEMMNMENDDEVKLRIAQLEKECWSLKKDLEKLGKGKGFWRSLCSKFGGRTRQDFNGKQVFMEC</sequence>
<dbReference type="GO" id="GO:0016567">
    <property type="term" value="P:protein ubiquitination"/>
    <property type="evidence" value="ECO:0007669"/>
    <property type="project" value="UniProtKB-UniPathway"/>
</dbReference>
<dbReference type="InterPro" id="IPR011333">
    <property type="entry name" value="SKP1/BTB/POZ_sf"/>
</dbReference>
<keyword evidence="2" id="KW-0833">Ubl conjugation pathway</keyword>
<evidence type="ECO:0000313" key="7">
    <source>
        <dbReference type="Proteomes" id="UP000243459"/>
    </source>
</evidence>
<name>A0A5P1ELA0_ASPOF</name>
<evidence type="ECO:0000256" key="3">
    <source>
        <dbReference type="PROSITE-ProRule" id="PRU00982"/>
    </source>
</evidence>
<evidence type="ECO:0000256" key="1">
    <source>
        <dbReference type="ARBA" id="ARBA00004906"/>
    </source>
</evidence>
<comment type="pathway">
    <text evidence="1">Protein modification; protein ubiquitination.</text>
</comment>
<dbReference type="EMBL" id="CM007386">
    <property type="protein sequence ID" value="ONK65977.1"/>
    <property type="molecule type" value="Genomic_DNA"/>
</dbReference>
<dbReference type="PANTHER" id="PTHR32370">
    <property type="entry name" value="OS12G0117600 PROTEIN"/>
    <property type="match status" value="1"/>
</dbReference>
<protein>
    <recommendedName>
        <fullName evidence="8">NPH3 domain-containing protein</fullName>
    </recommendedName>
</protein>
<evidence type="ECO:0000259" key="4">
    <source>
        <dbReference type="PROSITE" id="PS50097"/>
    </source>
</evidence>
<reference evidence="7" key="1">
    <citation type="journal article" date="2017" name="Nat. Commun.">
        <title>The asparagus genome sheds light on the origin and evolution of a young Y chromosome.</title>
        <authorList>
            <person name="Harkess A."/>
            <person name="Zhou J."/>
            <person name="Xu C."/>
            <person name="Bowers J.E."/>
            <person name="Van der Hulst R."/>
            <person name="Ayyampalayam S."/>
            <person name="Mercati F."/>
            <person name="Riccardi P."/>
            <person name="McKain M.R."/>
            <person name="Kakrana A."/>
            <person name="Tang H."/>
            <person name="Ray J."/>
            <person name="Groenendijk J."/>
            <person name="Arikit S."/>
            <person name="Mathioni S.M."/>
            <person name="Nakano M."/>
            <person name="Shan H."/>
            <person name="Telgmann-Rauber A."/>
            <person name="Kanno A."/>
            <person name="Yue Z."/>
            <person name="Chen H."/>
            <person name="Li W."/>
            <person name="Chen Y."/>
            <person name="Xu X."/>
            <person name="Zhang Y."/>
            <person name="Luo S."/>
            <person name="Chen H."/>
            <person name="Gao J."/>
            <person name="Mao Z."/>
            <person name="Pires J.C."/>
            <person name="Luo M."/>
            <person name="Kudrna D."/>
            <person name="Wing R.A."/>
            <person name="Meyers B.C."/>
            <person name="Yi K."/>
            <person name="Kong H."/>
            <person name="Lavrijsen P."/>
            <person name="Sunseri F."/>
            <person name="Falavigna A."/>
            <person name="Ye Y."/>
            <person name="Leebens-Mack J.H."/>
            <person name="Chen G."/>
        </authorList>
    </citation>
    <scope>NUCLEOTIDE SEQUENCE [LARGE SCALE GENOMIC DNA]</scope>
    <source>
        <strain evidence="7">cv. DH0086</strain>
    </source>
</reference>